<feature type="transmembrane region" description="Helical" evidence="1">
    <location>
        <begin position="128"/>
        <end position="147"/>
    </location>
</feature>
<name>A0A6J6RPV9_9ZZZZ</name>
<evidence type="ECO:0000313" key="2">
    <source>
        <dbReference type="EMBL" id="CAB4724467.1"/>
    </source>
</evidence>
<dbReference type="EMBL" id="CAEZYQ010000001">
    <property type="protein sequence ID" value="CAB4724467.1"/>
    <property type="molecule type" value="Genomic_DNA"/>
</dbReference>
<keyword evidence="1" id="KW-1133">Transmembrane helix</keyword>
<evidence type="ECO:0000256" key="1">
    <source>
        <dbReference type="SAM" id="Phobius"/>
    </source>
</evidence>
<feature type="transmembrane region" description="Helical" evidence="1">
    <location>
        <begin position="21"/>
        <end position="41"/>
    </location>
</feature>
<proteinExistence type="predicted"/>
<protein>
    <submittedName>
        <fullName evidence="2">Unannotated protein</fullName>
    </submittedName>
</protein>
<organism evidence="2">
    <name type="scientific">freshwater metagenome</name>
    <dbReference type="NCBI Taxonomy" id="449393"/>
    <lineage>
        <taxon>unclassified sequences</taxon>
        <taxon>metagenomes</taxon>
        <taxon>ecological metagenomes</taxon>
    </lineage>
</organism>
<dbReference type="AlphaFoldDB" id="A0A6J6RPV9"/>
<accession>A0A6J6RPV9</accession>
<reference evidence="2" key="1">
    <citation type="submission" date="2020-05" db="EMBL/GenBank/DDBJ databases">
        <authorList>
            <person name="Chiriac C."/>
            <person name="Salcher M."/>
            <person name="Ghai R."/>
            <person name="Kavagutti S V."/>
        </authorList>
    </citation>
    <scope>NUCLEOTIDE SEQUENCE</scope>
</reference>
<sequence>MSTVPGLTAKPVNPSWRRREAGTFLATGIAGLTGSSVLHSQDIPEDALFFRSIVWYTVTAAVVCLTYALAVVLVRRFPTARRSRFEGQPAVLLPTWPVRWWFNSVLDLGLLVLSGFWVYLAWNASLDRLFLIGLALVPFTYFAARWATKAAGRCRREALWVTETDIVHDSERGRARVARADVIRVQGWDDGDGAGNDVVAVLSSTAACRSFGPPLLTMVRPPRSATHTSVSTTLMGHPAPEIAAWLSPPEASVESDAERAPRRWRLWRRRSG</sequence>
<gene>
    <name evidence="2" type="ORF">UFOPK2761_00041</name>
</gene>
<feature type="transmembrane region" description="Helical" evidence="1">
    <location>
        <begin position="100"/>
        <end position="122"/>
    </location>
</feature>
<feature type="transmembrane region" description="Helical" evidence="1">
    <location>
        <begin position="53"/>
        <end position="74"/>
    </location>
</feature>
<keyword evidence="1" id="KW-0472">Membrane</keyword>
<keyword evidence="1" id="KW-0812">Transmembrane</keyword>